<dbReference type="EMBL" id="LUFC02000198">
    <property type="protein sequence ID" value="KAF4500374.1"/>
    <property type="molecule type" value="Genomic_DNA"/>
</dbReference>
<dbReference type="AlphaFoldDB" id="A0A9P5EEZ7"/>
<proteinExistence type="predicted"/>
<evidence type="ECO:0000313" key="1">
    <source>
        <dbReference type="EMBL" id="KAF4500374.1"/>
    </source>
</evidence>
<dbReference type="Proteomes" id="UP000737391">
    <property type="component" value="Unassembled WGS sequence"/>
</dbReference>
<organism evidence="1 2">
    <name type="scientific">Fusarium agapanthi</name>
    <dbReference type="NCBI Taxonomy" id="1803897"/>
    <lineage>
        <taxon>Eukaryota</taxon>
        <taxon>Fungi</taxon>
        <taxon>Dikarya</taxon>
        <taxon>Ascomycota</taxon>
        <taxon>Pezizomycotina</taxon>
        <taxon>Sordariomycetes</taxon>
        <taxon>Hypocreomycetidae</taxon>
        <taxon>Hypocreales</taxon>
        <taxon>Nectriaceae</taxon>
        <taxon>Fusarium</taxon>
        <taxon>Fusarium fujikuroi species complex</taxon>
    </lineage>
</organism>
<comment type="caution">
    <text evidence="1">The sequence shown here is derived from an EMBL/GenBank/DDBJ whole genome shotgun (WGS) entry which is preliminary data.</text>
</comment>
<protein>
    <submittedName>
        <fullName evidence="1">Uncharacterized protein</fullName>
    </submittedName>
</protein>
<keyword evidence="2" id="KW-1185">Reference proteome</keyword>
<evidence type="ECO:0000313" key="2">
    <source>
        <dbReference type="Proteomes" id="UP000737391"/>
    </source>
</evidence>
<gene>
    <name evidence="1" type="ORF">FAGAP_3400</name>
</gene>
<name>A0A9P5EEZ7_9HYPO</name>
<sequence>MPRVIIPIHSIQVIKSIKYKTQHHATMPIIKRWGSTNAVDTEKLVVKHEFPVKRFCRMEKLRGALGDIFGSDDWVVEYDGHNLVIKVGSRVDLKEELKARGIIYRSMCTARAV</sequence>
<reference evidence="1" key="1">
    <citation type="submission" date="2020-01" db="EMBL/GenBank/DDBJ databases">
        <title>Identification and distribution of gene clusters putatively required for synthesis of sphingolipid metabolism inhibitors in phylogenetically diverse species of the filamentous fungus Fusarium.</title>
        <authorList>
            <person name="Kim H.-S."/>
            <person name="Busman M."/>
            <person name="Brown D.W."/>
            <person name="Divon H."/>
            <person name="Uhlig S."/>
            <person name="Proctor R.H."/>
        </authorList>
    </citation>
    <scope>NUCLEOTIDE SEQUENCE</scope>
    <source>
        <strain evidence="1">NRRL 31653</strain>
    </source>
</reference>
<dbReference type="OrthoDB" id="5096764at2759"/>
<accession>A0A9P5EEZ7</accession>